<proteinExistence type="predicted"/>
<name>A0A8S3PVX9_MYTED</name>
<accession>A0A8S3PVX9</accession>
<feature type="region of interest" description="Disordered" evidence="1">
    <location>
        <begin position="35"/>
        <end position="54"/>
    </location>
</feature>
<organism evidence="2 3">
    <name type="scientific">Mytilus edulis</name>
    <name type="common">Blue mussel</name>
    <dbReference type="NCBI Taxonomy" id="6550"/>
    <lineage>
        <taxon>Eukaryota</taxon>
        <taxon>Metazoa</taxon>
        <taxon>Spiralia</taxon>
        <taxon>Lophotrochozoa</taxon>
        <taxon>Mollusca</taxon>
        <taxon>Bivalvia</taxon>
        <taxon>Autobranchia</taxon>
        <taxon>Pteriomorphia</taxon>
        <taxon>Mytilida</taxon>
        <taxon>Mytiloidea</taxon>
        <taxon>Mytilidae</taxon>
        <taxon>Mytilinae</taxon>
        <taxon>Mytilus</taxon>
    </lineage>
</organism>
<protein>
    <submittedName>
        <fullName evidence="2">Uncharacterized protein</fullName>
    </submittedName>
</protein>
<dbReference type="Proteomes" id="UP000683360">
    <property type="component" value="Unassembled WGS sequence"/>
</dbReference>
<feature type="compositionally biased region" description="Polar residues" evidence="1">
    <location>
        <begin position="35"/>
        <end position="50"/>
    </location>
</feature>
<keyword evidence="3" id="KW-1185">Reference proteome</keyword>
<sequence>MKYGRCLYRVWKMSLQSMDDVHGVAFFETQENKSDIYNQGTQENQSNNNKKSYDSYMDQSTVDIQPTLDAATGRYDGGKSNCKEIEKQKNTLSVKPIQQKQLKKQHMSRKIDKNQPRIDNFSHVVITDEKQDIIDNQDVQAVISEDESSQERKKTRVFKKTATAIRDDISDTEALSLKDVVEANKNFTLAQPKEEVDARRNFTQAQLKELMSEDEDSPVKRVVKVEESPIKRVVKSAKKAFAWNDSDEETQDFLTIKLSVYDHLPRNCKVVLPNGQCCVMSNVVTSRPIPTVPCDSCFYKGQCHGMDDKWIDDCKYKCEFVPANLGFYRCKEL</sequence>
<dbReference type="AlphaFoldDB" id="A0A8S3PVX9"/>
<dbReference type="EMBL" id="CAJPWZ010000145">
    <property type="protein sequence ID" value="CAG2186827.1"/>
    <property type="molecule type" value="Genomic_DNA"/>
</dbReference>
<gene>
    <name evidence="2" type="ORF">MEDL_2360</name>
</gene>
<comment type="caution">
    <text evidence="2">The sequence shown here is derived from an EMBL/GenBank/DDBJ whole genome shotgun (WGS) entry which is preliminary data.</text>
</comment>
<reference evidence="2" key="1">
    <citation type="submission" date="2021-03" db="EMBL/GenBank/DDBJ databases">
        <authorList>
            <person name="Bekaert M."/>
        </authorList>
    </citation>
    <scope>NUCLEOTIDE SEQUENCE</scope>
</reference>
<evidence type="ECO:0000313" key="2">
    <source>
        <dbReference type="EMBL" id="CAG2186827.1"/>
    </source>
</evidence>
<evidence type="ECO:0000313" key="3">
    <source>
        <dbReference type="Proteomes" id="UP000683360"/>
    </source>
</evidence>
<evidence type="ECO:0000256" key="1">
    <source>
        <dbReference type="SAM" id="MobiDB-lite"/>
    </source>
</evidence>